<dbReference type="Pfam" id="PF00364">
    <property type="entry name" value="Biotin_lipoyl"/>
    <property type="match status" value="1"/>
</dbReference>
<dbReference type="PANTHER" id="PTHR23151">
    <property type="entry name" value="DIHYDROLIPOAMIDE ACETYL/SUCCINYL-TRANSFERASE-RELATED"/>
    <property type="match status" value="1"/>
</dbReference>
<organism evidence="3 4">
    <name type="scientific">Saccharolobus shibatae (strain ATCC 51178 / DSM 5389 / JCM 8931 / NBRC 15437 / B12)</name>
    <name type="common">Sulfolobus shibatae</name>
    <dbReference type="NCBI Taxonomy" id="523848"/>
    <lineage>
        <taxon>Archaea</taxon>
        <taxon>Thermoproteota</taxon>
        <taxon>Thermoprotei</taxon>
        <taxon>Sulfolobales</taxon>
        <taxon>Sulfolobaceae</taxon>
        <taxon>Saccharolobus</taxon>
    </lineage>
</organism>
<dbReference type="GeneID" id="65563284"/>
<keyword evidence="3" id="KW-0012">Acyltransferase</keyword>
<dbReference type="InterPro" id="IPR004167">
    <property type="entry name" value="PSBD"/>
</dbReference>
<dbReference type="OrthoDB" id="56234at2157"/>
<dbReference type="GO" id="GO:0045254">
    <property type="term" value="C:pyruvate dehydrogenase complex"/>
    <property type="evidence" value="ECO:0007669"/>
    <property type="project" value="InterPro"/>
</dbReference>
<evidence type="ECO:0000259" key="1">
    <source>
        <dbReference type="PROSITE" id="PS50968"/>
    </source>
</evidence>
<dbReference type="PANTHER" id="PTHR23151:SF90">
    <property type="entry name" value="DIHYDROLIPOYLLYSINE-RESIDUE ACETYLTRANSFERASE COMPONENT OF PYRUVATE DEHYDROGENASE COMPLEX, MITOCHONDRIAL-RELATED"/>
    <property type="match status" value="1"/>
</dbReference>
<dbReference type="Pfam" id="PF00198">
    <property type="entry name" value="2-oxoacid_dh"/>
    <property type="match status" value="1"/>
</dbReference>
<sequence length="395" mass="43605">MGKEVLMPKLGLTMTKGKIVQWKKKEGDRVQEGEDLVIIETEKITTTVKAPVSGILLKIYAKEGEEVLVGQMIAYIGEIGEKPPSLPTNKPTLVAEQQQGQPTRAEEAKAISEVRASPRARRLAKEKGIDLSKIKGTGPGGMITEDDVIKELENIEKGVKFTATGLRVKEVIPMTAIRQEISRRMVQSLQTMAQVTLSIEINANSLVKIKNEVESKYNMKITYTDVLVKVVAKLIRNHPYLNATLEGDQIKIIEDVNIGIAVALDQGLIVPVIRNADIKPITEIAKESHELADKARENKLNPDEVVGGTFTISNLGMYDIDSFTPIINPPQTAILGVGRIRKAPVVIDDSISIGYVMWISLTFDHRVLDGHTAAKFLKELTEILEDENKLRAFLS</sequence>
<dbReference type="InterPro" id="IPR001078">
    <property type="entry name" value="2-oxoacid_DH_actylTfrase"/>
</dbReference>
<evidence type="ECO:0000313" key="3">
    <source>
        <dbReference type="EMBL" id="QXJ28897.1"/>
    </source>
</evidence>
<name>A0A8F5BP71_SACSH</name>
<keyword evidence="3" id="KW-0808">Transferase</keyword>
<dbReference type="RefSeq" id="WP_218265880.1">
    <property type="nucleotide sequence ID" value="NZ_CP077717.1"/>
</dbReference>
<dbReference type="EMBL" id="CP077717">
    <property type="protein sequence ID" value="QXJ28897.1"/>
    <property type="molecule type" value="Genomic_DNA"/>
</dbReference>
<dbReference type="KEGG" id="sshi:J5U23_01766"/>
<dbReference type="InterPro" id="IPR000089">
    <property type="entry name" value="Biotin_lipoyl"/>
</dbReference>
<dbReference type="Proteomes" id="UP000694018">
    <property type="component" value="Chromosome"/>
</dbReference>
<dbReference type="PROSITE" id="PS00189">
    <property type="entry name" value="LIPOYL"/>
    <property type="match status" value="1"/>
</dbReference>
<dbReference type="PROSITE" id="PS50968">
    <property type="entry name" value="BIOTINYL_LIPOYL"/>
    <property type="match status" value="1"/>
</dbReference>
<accession>A0A8F5BP71</accession>
<dbReference type="AlphaFoldDB" id="A0A8F5BP71"/>
<proteinExistence type="predicted"/>
<dbReference type="PROSITE" id="PS51826">
    <property type="entry name" value="PSBD"/>
    <property type="match status" value="1"/>
</dbReference>
<feature type="domain" description="Peripheral subunit-binding (PSBD)" evidence="2">
    <location>
        <begin position="115"/>
        <end position="152"/>
    </location>
</feature>
<evidence type="ECO:0000313" key="4">
    <source>
        <dbReference type="Proteomes" id="UP000694018"/>
    </source>
</evidence>
<dbReference type="EC" id="2.3.1.12" evidence="3"/>
<dbReference type="Pfam" id="PF02817">
    <property type="entry name" value="E3_binding"/>
    <property type="match status" value="1"/>
</dbReference>
<dbReference type="InterPro" id="IPR003016">
    <property type="entry name" value="2-oxoA_DH_lipoyl-BS"/>
</dbReference>
<dbReference type="GO" id="GO:0004742">
    <property type="term" value="F:dihydrolipoyllysine-residue acetyltransferase activity"/>
    <property type="evidence" value="ECO:0007669"/>
    <property type="project" value="UniProtKB-EC"/>
</dbReference>
<dbReference type="CDD" id="cd06849">
    <property type="entry name" value="lipoyl_domain"/>
    <property type="match status" value="1"/>
</dbReference>
<protein>
    <submittedName>
        <fullName evidence="3">Dihydrolipoamide acetyltransferase component (E2) of acetoin dehydrogenase complex</fullName>
        <ecNumber evidence="3">2.3.1.12</ecNumber>
    </submittedName>
</protein>
<feature type="domain" description="Lipoyl-binding" evidence="1">
    <location>
        <begin position="2"/>
        <end position="77"/>
    </location>
</feature>
<gene>
    <name evidence="3" type="ORF">J5U23_01766</name>
</gene>
<dbReference type="GO" id="GO:0006086">
    <property type="term" value="P:pyruvate decarboxylation to acetyl-CoA"/>
    <property type="evidence" value="ECO:0007669"/>
    <property type="project" value="InterPro"/>
</dbReference>
<reference evidence="3" key="1">
    <citation type="journal article" date="2021" name="Environ. Microbiol.">
        <title>New insights into the diversity and evolution of the archaeal mobilome from three complete genomes of Saccharolobus shibatae.</title>
        <authorList>
            <person name="Medvedeva S."/>
            <person name="Brandt D."/>
            <person name="Cvirkaite-Krupovic V."/>
            <person name="Liu Y."/>
            <person name="Severinov K."/>
            <person name="Ishino S."/>
            <person name="Ishino Y."/>
            <person name="Prangishvili D."/>
            <person name="Kalinowski J."/>
            <person name="Krupovic M."/>
        </authorList>
    </citation>
    <scope>NUCLEOTIDE SEQUENCE</scope>
    <source>
        <strain evidence="3">B12</strain>
    </source>
</reference>
<dbReference type="FunFam" id="3.30.559.10:FF:000040">
    <property type="entry name" value="Dihydrolipoamide acetyltransferase component of pyruvate dehydrogenase complex"/>
    <property type="match status" value="1"/>
</dbReference>
<evidence type="ECO:0000259" key="2">
    <source>
        <dbReference type="PROSITE" id="PS51826"/>
    </source>
</evidence>
<dbReference type="InterPro" id="IPR045257">
    <property type="entry name" value="E2/Pdx1"/>
</dbReference>